<reference evidence="1" key="1">
    <citation type="journal article" date="2021" name="Nat. Commun.">
        <title>Genetic determinants of endophytism in the Arabidopsis root mycobiome.</title>
        <authorList>
            <person name="Mesny F."/>
            <person name="Miyauchi S."/>
            <person name="Thiergart T."/>
            <person name="Pickel B."/>
            <person name="Atanasova L."/>
            <person name="Karlsson M."/>
            <person name="Huettel B."/>
            <person name="Barry K.W."/>
            <person name="Haridas S."/>
            <person name="Chen C."/>
            <person name="Bauer D."/>
            <person name="Andreopoulos W."/>
            <person name="Pangilinan J."/>
            <person name="LaButti K."/>
            <person name="Riley R."/>
            <person name="Lipzen A."/>
            <person name="Clum A."/>
            <person name="Drula E."/>
            <person name="Henrissat B."/>
            <person name="Kohler A."/>
            <person name="Grigoriev I.V."/>
            <person name="Martin F.M."/>
            <person name="Hacquard S."/>
        </authorList>
    </citation>
    <scope>NUCLEOTIDE SEQUENCE</scope>
    <source>
        <strain evidence="1">MPI-CAGE-CH-0235</strain>
    </source>
</reference>
<dbReference type="Proteomes" id="UP000813444">
    <property type="component" value="Unassembled WGS sequence"/>
</dbReference>
<gene>
    <name evidence="1" type="ORF">B0I35DRAFT_247525</name>
</gene>
<organism evidence="1 2">
    <name type="scientific">Stachybotrys elegans</name>
    <dbReference type="NCBI Taxonomy" id="80388"/>
    <lineage>
        <taxon>Eukaryota</taxon>
        <taxon>Fungi</taxon>
        <taxon>Dikarya</taxon>
        <taxon>Ascomycota</taxon>
        <taxon>Pezizomycotina</taxon>
        <taxon>Sordariomycetes</taxon>
        <taxon>Hypocreomycetidae</taxon>
        <taxon>Hypocreales</taxon>
        <taxon>Stachybotryaceae</taxon>
        <taxon>Stachybotrys</taxon>
    </lineage>
</organism>
<accession>A0A8K0SV34</accession>
<name>A0A8K0SV34_9HYPO</name>
<evidence type="ECO:0000313" key="1">
    <source>
        <dbReference type="EMBL" id="KAH7318598.1"/>
    </source>
</evidence>
<sequence>MLANDGRVRNSWLGPRPLQAKLEPAGPTIGFVDGDDGLQLGSGLGRAMPLCLSFLRLLSLSLSVGCCCSSTRSLVPVSRPSEPSCSLRCLSYHGESCLRRIILLRNRQRTSPAHAQALGLSRPRRRRRPLKVCVSPYFSVRESLSAFRTRGPLSDPPAPGPPILHWPRPHPRPCPSPAWAEDAQCAGPPAGIATLLACSPRRWRRGDWTSSTRGKTTGAL</sequence>
<protein>
    <submittedName>
        <fullName evidence="1">Uncharacterized protein</fullName>
    </submittedName>
</protein>
<keyword evidence="2" id="KW-1185">Reference proteome</keyword>
<dbReference type="EMBL" id="JAGPNK010000007">
    <property type="protein sequence ID" value="KAH7318598.1"/>
    <property type="molecule type" value="Genomic_DNA"/>
</dbReference>
<comment type="caution">
    <text evidence="1">The sequence shown here is derived from an EMBL/GenBank/DDBJ whole genome shotgun (WGS) entry which is preliminary data.</text>
</comment>
<proteinExistence type="predicted"/>
<evidence type="ECO:0000313" key="2">
    <source>
        <dbReference type="Proteomes" id="UP000813444"/>
    </source>
</evidence>
<dbReference type="AlphaFoldDB" id="A0A8K0SV34"/>